<dbReference type="Proteomes" id="UP000059113">
    <property type="component" value="Plasmid"/>
</dbReference>
<organism evidence="1 2">
    <name type="scientific">Aurantiacibacter atlanticus</name>
    <dbReference type="NCBI Taxonomy" id="1648404"/>
    <lineage>
        <taxon>Bacteria</taxon>
        <taxon>Pseudomonadati</taxon>
        <taxon>Pseudomonadota</taxon>
        <taxon>Alphaproteobacteria</taxon>
        <taxon>Sphingomonadales</taxon>
        <taxon>Erythrobacteraceae</taxon>
        <taxon>Aurantiacibacter</taxon>
    </lineage>
</organism>
<reference evidence="1 2" key="1">
    <citation type="submission" date="2016-04" db="EMBL/GenBank/DDBJ databases">
        <title>The complete genome sequence of Erythrobacter atlanticus s21-N3.</title>
        <authorList>
            <person name="Wang W."/>
            <person name="Wang L."/>
            <person name="Zhuang L."/>
            <person name="Shao Z."/>
        </authorList>
    </citation>
    <scope>NUCLEOTIDE SEQUENCE [LARGE SCALE GENOMIC DNA]</scope>
    <source>
        <strain evidence="2">s21-N3</strain>
        <plasmid evidence="2">Plasmid</plasmid>
    </source>
</reference>
<gene>
    <name evidence="1" type="ORF">CP97_15055</name>
</gene>
<sequence>MERFIDQYRPFDLAYRCRASHSETNRLAFDYAPADKSRIAPFAAINPAAAV</sequence>
<dbReference type="AlphaFoldDB" id="A0A168M686"/>
<dbReference type="EMBL" id="CP015441">
    <property type="protein sequence ID" value="ANC50746.1"/>
    <property type="molecule type" value="Genomic_DNA"/>
</dbReference>
<keyword evidence="2" id="KW-1185">Reference proteome</keyword>
<keyword evidence="1" id="KW-0614">Plasmid</keyword>
<geneLocation type="plasmid" evidence="2"/>
<evidence type="ECO:0000313" key="1">
    <source>
        <dbReference type="EMBL" id="ANC50746.1"/>
    </source>
</evidence>
<dbReference type="KEGG" id="ery:CP97_15055"/>
<accession>A0A168M686</accession>
<protein>
    <submittedName>
        <fullName evidence="1">Uncharacterized protein</fullName>
    </submittedName>
</protein>
<name>A0A168M686_9SPHN</name>
<proteinExistence type="predicted"/>
<evidence type="ECO:0000313" key="2">
    <source>
        <dbReference type="Proteomes" id="UP000059113"/>
    </source>
</evidence>